<evidence type="ECO:0000256" key="2">
    <source>
        <dbReference type="SAM" id="MobiDB-lite"/>
    </source>
</evidence>
<evidence type="ECO:0000313" key="5">
    <source>
        <dbReference type="EMBL" id="PHP66346.1"/>
    </source>
</evidence>
<keyword evidence="6" id="KW-1185">Reference proteome</keyword>
<dbReference type="EMBL" id="PDVP01000008">
    <property type="protein sequence ID" value="PHP66346.1"/>
    <property type="molecule type" value="Genomic_DNA"/>
</dbReference>
<feature type="transmembrane region" description="Helical" evidence="3">
    <location>
        <begin position="671"/>
        <end position="688"/>
    </location>
</feature>
<dbReference type="NCBIfam" id="TIGR02123">
    <property type="entry name" value="TRAP_fused"/>
    <property type="match status" value="1"/>
</dbReference>
<reference evidence="5 6" key="1">
    <citation type="submission" date="2017-10" db="EMBL/GenBank/DDBJ databases">
        <title>Sedimentibacterium mangrovi gen. nov., sp. nov., a novel member of family Phyllobacteriacea isolated from mangrove sediment.</title>
        <authorList>
            <person name="Liao H."/>
            <person name="Tian Y."/>
        </authorList>
    </citation>
    <scope>NUCLEOTIDE SEQUENCE [LARGE SCALE GENOMIC DNA]</scope>
    <source>
        <strain evidence="5 6">X9-2-2</strain>
    </source>
</reference>
<feature type="domain" description="TRAP C4-dicarboxylate transport system permease DctM subunit" evidence="4">
    <location>
        <begin position="504"/>
        <end position="696"/>
    </location>
</feature>
<feature type="region of interest" description="Disordered" evidence="2">
    <location>
        <begin position="1"/>
        <end position="23"/>
    </location>
</feature>
<evidence type="ECO:0000313" key="6">
    <source>
        <dbReference type="Proteomes" id="UP000221168"/>
    </source>
</evidence>
<keyword evidence="1" id="KW-0813">Transport</keyword>
<sequence>MTETNEASRPAVPADPTEVSASGDDRGLSFASVLGLLLVFIGMLNTIPSIPGLDDLAQEIAGSQSFTIRKFPYEWLYPLAFVLMMTIVALAHSFWRTVSQGDASPARRRLALAMDIALVTAAVVIAVSYLVEIDAVCMVDQLTGDRQALIAKALAEQKELSELYGLPAAATVDDPSCVNTLGVWIFAVVGVSIAIFLAYNVKVWGFPLVAVAIAIAAYTVITVFVWYAFGADGMNKYLITKLGGEPRMLLDGRPNVQDILVNNSQGLLGRFMGILLNTVFPYIVLGSLFGISAGGRSLIKIAFLQTRRLRGGPAHAAIVSSALFGTISGGPVVNVLSTGVLTIPMMIRRGFSRTFAGGIEAAASSGGQIMPPVMGVAAFVLSAMTIVPYRDVVIAAIIPSLAYFGCLFLAVVFQARKQGIEAVGEATEDMRLTRDDWIHLLMIALPILLIIALLMVPKEAVGCGPIAGLFGAERSFEGGTCTVTSLPWLFQLIQNSAGDAGSAGWWATALLCVLLFLDHEFRARPSRLFSALADAGILISTLYLMFLAVSVIDFCLNFTGLSGFIARDMLGLLRTFAPELQSGGIFLFLALVVTMMLAIFLGMGMPTVPAYINVALLMGPMIIGLGIANFTAHMFIFFFAVASAITPPVAVAAFAAASITKADPMATGFSAVRSGIVMFVLPFVFAFYPELLLIDAAKLDPAAGSAVQFIDGYGPGIDWLALAWILVRLALALYLMASALTRFDRRRIGSVETVLRLAIAVLILMRDPAIAVPAIIAALGLVAWHTLSARIPSTARTG</sequence>
<protein>
    <submittedName>
        <fullName evidence="5">C4-dicarboxylate ABC transporter</fullName>
    </submittedName>
</protein>
<keyword evidence="3" id="KW-1133">Transmembrane helix</keyword>
<dbReference type="OrthoDB" id="9759894at2"/>
<comment type="caution">
    <text evidence="5">The sequence shown here is derived from an EMBL/GenBank/DDBJ whole genome shotgun (WGS) entry which is preliminary data.</text>
</comment>
<feature type="transmembrane region" description="Helical" evidence="3">
    <location>
        <begin position="437"/>
        <end position="456"/>
    </location>
</feature>
<proteinExistence type="predicted"/>
<feature type="domain" description="TRAP C4-dicarboxylate transport system permease DctM subunit" evidence="4">
    <location>
        <begin position="229"/>
        <end position="463"/>
    </location>
</feature>
<name>A0A2G1QLE7_9HYPH</name>
<gene>
    <name evidence="5" type="ORF">CSC94_13700</name>
</gene>
<evidence type="ECO:0000256" key="3">
    <source>
        <dbReference type="SAM" id="Phobius"/>
    </source>
</evidence>
<feature type="transmembrane region" description="Helical" evidence="3">
    <location>
        <begin position="28"/>
        <end position="47"/>
    </location>
</feature>
<feature type="transmembrane region" description="Helical" evidence="3">
    <location>
        <begin position="208"/>
        <end position="229"/>
    </location>
</feature>
<dbReference type="Pfam" id="PF06808">
    <property type="entry name" value="DctM"/>
    <property type="match status" value="2"/>
</dbReference>
<feature type="transmembrane region" description="Helical" evidence="3">
    <location>
        <begin position="770"/>
        <end position="787"/>
    </location>
</feature>
<feature type="transmembrane region" description="Helical" evidence="3">
    <location>
        <begin position="110"/>
        <end position="131"/>
    </location>
</feature>
<comment type="function">
    <text evidence="1">Part of the tripartite ATP-independent periplasmic (TRAP) transport system.</text>
</comment>
<feature type="transmembrane region" description="Helical" evidence="3">
    <location>
        <begin position="393"/>
        <end position="413"/>
    </location>
</feature>
<keyword evidence="3" id="KW-0812">Transmembrane</keyword>
<feature type="transmembrane region" description="Helical" evidence="3">
    <location>
        <begin position="181"/>
        <end position="201"/>
    </location>
</feature>
<comment type="subcellular location">
    <subcellularLocation>
        <location evidence="1">Cell inner membrane</location>
        <topology evidence="1">Multi-pass membrane protein</topology>
    </subcellularLocation>
</comment>
<organism evidence="5 6">
    <name type="scientific">Zhengella mangrovi</name>
    <dbReference type="NCBI Taxonomy" id="1982044"/>
    <lineage>
        <taxon>Bacteria</taxon>
        <taxon>Pseudomonadati</taxon>
        <taxon>Pseudomonadota</taxon>
        <taxon>Alphaproteobacteria</taxon>
        <taxon>Hyphomicrobiales</taxon>
        <taxon>Notoacmeibacteraceae</taxon>
        <taxon>Zhengella</taxon>
    </lineage>
</organism>
<dbReference type="GO" id="GO:0022857">
    <property type="term" value="F:transmembrane transporter activity"/>
    <property type="evidence" value="ECO:0007669"/>
    <property type="project" value="UniProtKB-UniRule"/>
</dbReference>
<feature type="transmembrane region" description="Helical" evidence="3">
    <location>
        <begin position="279"/>
        <end position="299"/>
    </location>
</feature>
<feature type="transmembrane region" description="Helical" evidence="3">
    <location>
        <begin position="369"/>
        <end position="387"/>
    </location>
</feature>
<dbReference type="PANTHER" id="PTHR43849:SF2">
    <property type="entry name" value="BLL3936 PROTEIN"/>
    <property type="match status" value="1"/>
</dbReference>
<feature type="transmembrane region" description="Helical" evidence="3">
    <location>
        <begin position="585"/>
        <end position="603"/>
    </location>
</feature>
<dbReference type="PANTHER" id="PTHR43849">
    <property type="entry name" value="BLL3936 PROTEIN"/>
    <property type="match status" value="1"/>
</dbReference>
<feature type="transmembrane region" description="Helical" evidence="3">
    <location>
        <begin position="542"/>
        <end position="565"/>
    </location>
</feature>
<keyword evidence="1" id="KW-1003">Cell membrane</keyword>
<feature type="transmembrane region" description="Helical" evidence="3">
    <location>
        <begin position="75"/>
        <end position="98"/>
    </location>
</feature>
<feature type="transmembrane region" description="Helical" evidence="3">
    <location>
        <begin position="503"/>
        <end position="521"/>
    </location>
</feature>
<dbReference type="GO" id="GO:0005886">
    <property type="term" value="C:plasma membrane"/>
    <property type="evidence" value="ECO:0007669"/>
    <property type="project" value="UniProtKB-SubCell"/>
</dbReference>
<accession>A0A2G1QLE7</accession>
<dbReference type="InterPro" id="IPR011853">
    <property type="entry name" value="TRAP_DctM-Dct_fused"/>
</dbReference>
<dbReference type="InterPro" id="IPR010656">
    <property type="entry name" value="DctM"/>
</dbReference>
<dbReference type="RefSeq" id="WP_099306926.1">
    <property type="nucleotide sequence ID" value="NZ_PDVP01000008.1"/>
</dbReference>
<feature type="transmembrane region" description="Helical" evidence="3">
    <location>
        <begin position="719"/>
        <end position="736"/>
    </location>
</feature>
<dbReference type="Proteomes" id="UP000221168">
    <property type="component" value="Unassembled WGS sequence"/>
</dbReference>
<keyword evidence="1" id="KW-0997">Cell inner membrane</keyword>
<keyword evidence="3" id="KW-0472">Membrane</keyword>
<evidence type="ECO:0000259" key="4">
    <source>
        <dbReference type="Pfam" id="PF06808"/>
    </source>
</evidence>
<feature type="transmembrane region" description="Helical" evidence="3">
    <location>
        <begin position="610"/>
        <end position="628"/>
    </location>
</feature>
<evidence type="ECO:0000256" key="1">
    <source>
        <dbReference type="RuleBase" id="RU369079"/>
    </source>
</evidence>
<dbReference type="AlphaFoldDB" id="A0A2G1QLE7"/>
<feature type="transmembrane region" description="Helical" evidence="3">
    <location>
        <begin position="634"/>
        <end position="659"/>
    </location>
</feature>